<sequence>MQKAAIGIMFLGFMLAIFLDYSFAGIIAWLGTLVGVGLLLVHSKQQKQMKHFAFFLVCFILSLSGVFYI</sequence>
<dbReference type="Proteomes" id="UP000323317">
    <property type="component" value="Unassembled WGS sequence"/>
</dbReference>
<proteinExistence type="predicted"/>
<feature type="transmembrane region" description="Helical" evidence="1">
    <location>
        <begin position="51"/>
        <end position="68"/>
    </location>
</feature>
<reference evidence="2 3" key="1">
    <citation type="submission" date="2019-08" db="EMBL/GenBank/DDBJ databases">
        <title>Bacillus genomes from the desert of Cuatro Cienegas, Coahuila.</title>
        <authorList>
            <person name="Olmedo-Alvarez G."/>
        </authorList>
    </citation>
    <scope>NUCLEOTIDE SEQUENCE [LARGE SCALE GENOMIC DNA]</scope>
    <source>
        <strain evidence="2 3">CH40_1T</strain>
    </source>
</reference>
<accession>A0A5D4KBD5</accession>
<keyword evidence="1" id="KW-0812">Transmembrane</keyword>
<protein>
    <submittedName>
        <fullName evidence="2">Uncharacterized protein</fullName>
    </submittedName>
</protein>
<dbReference type="AlphaFoldDB" id="A0A5D4KBD5"/>
<organism evidence="2 3">
    <name type="scientific">Rossellomorea vietnamensis</name>
    <dbReference type="NCBI Taxonomy" id="218284"/>
    <lineage>
        <taxon>Bacteria</taxon>
        <taxon>Bacillati</taxon>
        <taxon>Bacillota</taxon>
        <taxon>Bacilli</taxon>
        <taxon>Bacillales</taxon>
        <taxon>Bacillaceae</taxon>
        <taxon>Rossellomorea</taxon>
    </lineage>
</organism>
<keyword evidence="1" id="KW-0472">Membrane</keyword>
<dbReference type="RefSeq" id="WP_148947321.1">
    <property type="nucleotide sequence ID" value="NZ_VTEH01000011.1"/>
</dbReference>
<evidence type="ECO:0000256" key="1">
    <source>
        <dbReference type="SAM" id="Phobius"/>
    </source>
</evidence>
<gene>
    <name evidence="2" type="ORF">FZC79_13515</name>
</gene>
<name>A0A5D4KBD5_9BACI</name>
<dbReference type="EMBL" id="VTEH01000011">
    <property type="protein sequence ID" value="TYR74492.1"/>
    <property type="molecule type" value="Genomic_DNA"/>
</dbReference>
<evidence type="ECO:0000313" key="3">
    <source>
        <dbReference type="Proteomes" id="UP000323317"/>
    </source>
</evidence>
<evidence type="ECO:0000313" key="2">
    <source>
        <dbReference type="EMBL" id="TYR74492.1"/>
    </source>
</evidence>
<comment type="caution">
    <text evidence="2">The sequence shown here is derived from an EMBL/GenBank/DDBJ whole genome shotgun (WGS) entry which is preliminary data.</text>
</comment>
<keyword evidence="1" id="KW-1133">Transmembrane helix</keyword>
<feature type="transmembrane region" description="Helical" evidence="1">
    <location>
        <begin position="6"/>
        <end position="39"/>
    </location>
</feature>